<dbReference type="GO" id="GO:0006004">
    <property type="term" value="P:fucose metabolic process"/>
    <property type="evidence" value="ECO:0007669"/>
    <property type="project" value="UniProtKB-KW"/>
</dbReference>
<evidence type="ECO:0000256" key="5">
    <source>
        <dbReference type="ARBA" id="ARBA00023253"/>
    </source>
</evidence>
<evidence type="ECO:0000256" key="2">
    <source>
        <dbReference type="ARBA" id="ARBA00004922"/>
    </source>
</evidence>
<keyword evidence="9" id="KW-0732">Signal</keyword>
<dbReference type="InterPro" id="IPR045130">
    <property type="entry name" value="OFUT2-like"/>
</dbReference>
<dbReference type="Gene3D" id="3.40.50.11350">
    <property type="match status" value="1"/>
</dbReference>
<organism evidence="10 11">
    <name type="scientific">Plasmodium malariae</name>
    <dbReference type="NCBI Taxonomy" id="5858"/>
    <lineage>
        <taxon>Eukaryota</taxon>
        <taxon>Sar</taxon>
        <taxon>Alveolata</taxon>
        <taxon>Apicomplexa</taxon>
        <taxon>Aconoidasida</taxon>
        <taxon>Haemosporida</taxon>
        <taxon>Plasmodiidae</taxon>
        <taxon>Plasmodium</taxon>
        <taxon>Plasmodium (Plasmodium)</taxon>
    </lineage>
</organism>
<evidence type="ECO:0000313" key="10">
    <source>
        <dbReference type="EMBL" id="SBT70869.1"/>
    </source>
</evidence>
<evidence type="ECO:0000256" key="8">
    <source>
        <dbReference type="ARBA" id="ARBA00026232"/>
    </source>
</evidence>
<dbReference type="EMBL" id="LT594495">
    <property type="protein sequence ID" value="SBT70869.1"/>
    <property type="molecule type" value="Genomic_DNA"/>
</dbReference>
<dbReference type="VEuPathDB" id="PlasmoDB:PmUG01_07020800"/>
<dbReference type="Proteomes" id="UP000219799">
    <property type="component" value="Chromosome 7"/>
</dbReference>
<comment type="pathway">
    <text evidence="2">Protein modification; protein glycosylation.</text>
</comment>
<dbReference type="Pfam" id="PF10250">
    <property type="entry name" value="O-FucT"/>
    <property type="match status" value="1"/>
</dbReference>
<keyword evidence="6" id="KW-0119">Carbohydrate metabolism</keyword>
<accession>A0A1C3KBD6</accession>
<evidence type="ECO:0000256" key="4">
    <source>
        <dbReference type="ARBA" id="ARBA00022824"/>
    </source>
</evidence>
<keyword evidence="3 10" id="KW-0808">Transferase</keyword>
<keyword evidence="4" id="KW-0256">Endoplasmic reticulum</keyword>
<dbReference type="PANTHER" id="PTHR13398:SF0">
    <property type="entry name" value="GDP-FUCOSE PROTEIN O-FUCOSYLTRANSFERASE 2"/>
    <property type="match status" value="1"/>
</dbReference>
<comment type="subcellular location">
    <subcellularLocation>
        <location evidence="1">Endoplasmic reticulum</location>
    </subcellularLocation>
</comment>
<dbReference type="InterPro" id="IPR019378">
    <property type="entry name" value="GDP-Fuc_O-FucTrfase"/>
</dbReference>
<proteinExistence type="inferred from homology"/>
<evidence type="ECO:0000256" key="3">
    <source>
        <dbReference type="ARBA" id="ARBA00022679"/>
    </source>
</evidence>
<dbReference type="Gene3D" id="3.40.50.11340">
    <property type="match status" value="1"/>
</dbReference>
<gene>
    <name evidence="10" type="primary">POFUT2</name>
    <name evidence="10" type="ORF">PMLGA01_070011600</name>
</gene>
<evidence type="ECO:0000313" key="11">
    <source>
        <dbReference type="Proteomes" id="UP000219799"/>
    </source>
</evidence>
<name>A0A1C3KBD6_PLAMA</name>
<evidence type="ECO:0000256" key="9">
    <source>
        <dbReference type="SAM" id="SignalP"/>
    </source>
</evidence>
<keyword evidence="10" id="KW-0328">Glycosyltransferase</keyword>
<feature type="chain" id="PRO_5008677629" description="GDP-fucose protein O-fucosyltransferase 2" evidence="9">
    <location>
        <begin position="21"/>
        <end position="524"/>
    </location>
</feature>
<comment type="similarity">
    <text evidence="7">Belongs to the glycosyltransferase 68 family.</text>
</comment>
<dbReference type="AlphaFoldDB" id="A0A1C3KBD6"/>
<dbReference type="GO" id="GO:0046922">
    <property type="term" value="F:peptide-O-fucosyltransferase activity"/>
    <property type="evidence" value="ECO:0007669"/>
    <property type="project" value="InterPro"/>
</dbReference>
<evidence type="ECO:0000256" key="6">
    <source>
        <dbReference type="ARBA" id="ARBA00023277"/>
    </source>
</evidence>
<dbReference type="GO" id="GO:0005783">
    <property type="term" value="C:endoplasmic reticulum"/>
    <property type="evidence" value="ECO:0007669"/>
    <property type="project" value="UniProtKB-SubCell"/>
</dbReference>
<evidence type="ECO:0000256" key="1">
    <source>
        <dbReference type="ARBA" id="ARBA00004240"/>
    </source>
</evidence>
<evidence type="ECO:0000256" key="7">
    <source>
        <dbReference type="ARBA" id="ARBA00025803"/>
    </source>
</evidence>
<feature type="signal peptide" evidence="9">
    <location>
        <begin position="1"/>
        <end position="20"/>
    </location>
</feature>
<reference evidence="10 11" key="1">
    <citation type="submission" date="2016-06" db="EMBL/GenBank/DDBJ databases">
        <authorList>
            <consortium name="Pathogen Informatics"/>
        </authorList>
    </citation>
    <scope>NUCLEOTIDE SEQUENCE [LARGE SCALE GENOMIC DNA]</scope>
    <source>
        <strain evidence="10">PmlGA01</strain>
    </source>
</reference>
<dbReference type="PANTHER" id="PTHR13398">
    <property type="entry name" value="GDP-FUCOSE PROTEIN O-FUCOSYLTRANSFERASE 2"/>
    <property type="match status" value="1"/>
</dbReference>
<protein>
    <recommendedName>
        <fullName evidence="8">GDP-fucose protein O-fucosyltransferase 2</fullName>
    </recommendedName>
</protein>
<keyword evidence="5" id="KW-0294">Fucose metabolism</keyword>
<sequence>MNIVILNLVMFLLSFLEIVAKYLHTNLYSHICKKDDVYSGYPFYFLKKKKYLLYDVNIGEGFNLQKEILYRMALIVYYLNQGDRNNLYYLVLPPWCYLTHWKRKTSDQIKWSSFFNITIIKNVIPVIEFSDYEVLYGNHVDYIICFKYFVGDVVSSEEGNTAVSSSSDPTFNILSFEKCSSGGYKYKQICNNCEYNYSVIYSGKCTTMKGKNTECYGFPFITSYFASSIVDNLFSSYNDSILIKQGNSLLVPFVNELFEKNMEDILLFNEDLINEGNYYIRDILGTNNYISAHLRYNDFRKIVRYDLPPIHVAVGKLLYIMFINNINKIFISSDEKKQIEKVLNKQFNQYKDFFYFYDNTYLHDGHVAIIDQWICINAKIFVGNIFSRFSMHIKWERHLMNKREQGLNIDLCGYNINNDEQLRKNYKQVENLYDQEALHKLNHIFMNYSEKDKKYLNTVCYDYPSHFPSNGSIYRMKYTPYNCGNNNNNSCGSSSSNNNNNSRYLWYYPSWKVKGILLIPSRIY</sequence>